<evidence type="ECO:0000313" key="3">
    <source>
        <dbReference type="Proteomes" id="UP000187203"/>
    </source>
</evidence>
<dbReference type="InterPro" id="IPR050796">
    <property type="entry name" value="SCF_F-box_component"/>
</dbReference>
<evidence type="ECO:0000313" key="2">
    <source>
        <dbReference type="EMBL" id="OMP04697.1"/>
    </source>
</evidence>
<dbReference type="PANTHER" id="PTHR31672">
    <property type="entry name" value="BNACNNG10540D PROTEIN"/>
    <property type="match status" value="1"/>
</dbReference>
<dbReference type="Gene3D" id="1.20.1280.50">
    <property type="match status" value="1"/>
</dbReference>
<dbReference type="EMBL" id="AWUE01014231">
    <property type="protein sequence ID" value="OMP04697.1"/>
    <property type="molecule type" value="Genomic_DNA"/>
</dbReference>
<reference evidence="3" key="1">
    <citation type="submission" date="2013-09" db="EMBL/GenBank/DDBJ databases">
        <title>Corchorus olitorius genome sequencing.</title>
        <authorList>
            <person name="Alam M."/>
            <person name="Haque M.S."/>
            <person name="Islam M.S."/>
            <person name="Emdad E.M."/>
            <person name="Islam M.M."/>
            <person name="Ahmed B."/>
            <person name="Halim A."/>
            <person name="Hossen Q.M.M."/>
            <person name="Hossain M.Z."/>
            <person name="Ahmed R."/>
            <person name="Khan M.M."/>
            <person name="Islam R."/>
            <person name="Rashid M.M."/>
            <person name="Khan S.A."/>
            <person name="Rahman M.S."/>
            <person name="Alam M."/>
            <person name="Yahiya A.S."/>
            <person name="Khan M.S."/>
            <person name="Azam M.S."/>
            <person name="Haque T."/>
            <person name="Lashkar M.Z.H."/>
            <person name="Akhand A.I."/>
            <person name="Morshed G."/>
            <person name="Roy S."/>
            <person name="Uddin K.S."/>
            <person name="Rabeya T."/>
            <person name="Hossain A.S."/>
            <person name="Chowdhury A."/>
            <person name="Snigdha A.R."/>
            <person name="Mortoza M.S."/>
            <person name="Matin S.A."/>
            <person name="Hoque S.M.E."/>
            <person name="Islam M.K."/>
            <person name="Roy D.K."/>
            <person name="Haider R."/>
            <person name="Moosa M.M."/>
            <person name="Elias S.M."/>
            <person name="Hasan A.M."/>
            <person name="Jahan S."/>
            <person name="Shafiuddin M."/>
            <person name="Mahmood N."/>
            <person name="Shommy N.S."/>
        </authorList>
    </citation>
    <scope>NUCLEOTIDE SEQUENCE [LARGE SCALE GENOMIC DNA]</scope>
    <source>
        <strain evidence="3">cv. O-4</strain>
    </source>
</reference>
<dbReference type="CDD" id="cd22157">
    <property type="entry name" value="F-box_AtFBW1-like"/>
    <property type="match status" value="1"/>
</dbReference>
<accession>A0A1R3KC69</accession>
<dbReference type="OrthoDB" id="1112687at2759"/>
<dbReference type="SMART" id="SM00256">
    <property type="entry name" value="FBOX"/>
    <property type="match status" value="1"/>
</dbReference>
<dbReference type="NCBIfam" id="TIGR01640">
    <property type="entry name" value="F_box_assoc_1"/>
    <property type="match status" value="1"/>
</dbReference>
<sequence length="383" mass="44198">MKKQCRRGREPSVMEDEVPFDLMEGILCRLPVKSLLRFKGVCKRWLLLIKNPKFIKLHQRSTQSHTKGSLVTVDRLNQLWSLDLSTLHVTKEAINQLPDDIILAGACNGLLCLATRDRNTIMLWNMSTKEHKILPPLSLPEKYIDLEVGFGYDPCNDDYKVVRFYDWAHRPIFYSLRLNSWGSKNYTYNCFGLTKQLLSPAVYVDGALNWTAPDYNNKSKVDIIISLDLNTEKARALRLPYYEPNDGFWVNSFDVLDGNLCVGFLKDTRYWRPHKGGLMKGYGNEDVVTDIWVMKEYGNDESWTKLFSFRGDPPSKPLTYIHGDQVLLLSTNADADTKDIICYNLKKKKFSLHGCIPERKLKLVSNYEARICHESLVPINPMF</sequence>
<evidence type="ECO:0000259" key="1">
    <source>
        <dbReference type="PROSITE" id="PS50181"/>
    </source>
</evidence>
<proteinExistence type="predicted"/>
<feature type="domain" description="F-box" evidence="1">
    <location>
        <begin position="12"/>
        <end position="57"/>
    </location>
</feature>
<dbReference type="PANTHER" id="PTHR31672:SF13">
    <property type="entry name" value="F-BOX PROTEIN CPR30-LIKE"/>
    <property type="match status" value="1"/>
</dbReference>
<dbReference type="Pfam" id="PF07734">
    <property type="entry name" value="FBA_1"/>
    <property type="match status" value="1"/>
</dbReference>
<dbReference type="InterPro" id="IPR036047">
    <property type="entry name" value="F-box-like_dom_sf"/>
</dbReference>
<dbReference type="PROSITE" id="PS50181">
    <property type="entry name" value="FBOX"/>
    <property type="match status" value="1"/>
</dbReference>
<dbReference type="STRING" id="93759.A0A1R3KC69"/>
<keyword evidence="3" id="KW-1185">Reference proteome</keyword>
<dbReference type="InterPro" id="IPR006527">
    <property type="entry name" value="F-box-assoc_dom_typ1"/>
</dbReference>
<name>A0A1R3KC69_9ROSI</name>
<dbReference type="Proteomes" id="UP000187203">
    <property type="component" value="Unassembled WGS sequence"/>
</dbReference>
<dbReference type="InterPro" id="IPR017451">
    <property type="entry name" value="F-box-assoc_interact_dom"/>
</dbReference>
<comment type="caution">
    <text evidence="2">The sequence shown here is derived from an EMBL/GenBank/DDBJ whole genome shotgun (WGS) entry which is preliminary data.</text>
</comment>
<dbReference type="InterPro" id="IPR001810">
    <property type="entry name" value="F-box_dom"/>
</dbReference>
<organism evidence="2 3">
    <name type="scientific">Corchorus olitorius</name>
    <dbReference type="NCBI Taxonomy" id="93759"/>
    <lineage>
        <taxon>Eukaryota</taxon>
        <taxon>Viridiplantae</taxon>
        <taxon>Streptophyta</taxon>
        <taxon>Embryophyta</taxon>
        <taxon>Tracheophyta</taxon>
        <taxon>Spermatophyta</taxon>
        <taxon>Magnoliopsida</taxon>
        <taxon>eudicotyledons</taxon>
        <taxon>Gunneridae</taxon>
        <taxon>Pentapetalae</taxon>
        <taxon>rosids</taxon>
        <taxon>malvids</taxon>
        <taxon>Malvales</taxon>
        <taxon>Malvaceae</taxon>
        <taxon>Grewioideae</taxon>
        <taxon>Apeibeae</taxon>
        <taxon>Corchorus</taxon>
    </lineage>
</organism>
<protein>
    <recommendedName>
        <fullName evidence="1">F-box domain-containing protein</fullName>
    </recommendedName>
</protein>
<dbReference type="AlphaFoldDB" id="A0A1R3KC69"/>
<dbReference type="SUPFAM" id="SSF81383">
    <property type="entry name" value="F-box domain"/>
    <property type="match status" value="1"/>
</dbReference>
<gene>
    <name evidence="2" type="ORF">COLO4_09401</name>
</gene>
<dbReference type="Pfam" id="PF00646">
    <property type="entry name" value="F-box"/>
    <property type="match status" value="1"/>
</dbReference>